<keyword evidence="1" id="KW-1133">Transmembrane helix</keyword>
<reference evidence="2" key="1">
    <citation type="journal article" date="2023" name="Mol. Phylogenet. Evol.">
        <title>Genome-scale phylogeny and comparative genomics of the fungal order Sordariales.</title>
        <authorList>
            <person name="Hensen N."/>
            <person name="Bonometti L."/>
            <person name="Westerberg I."/>
            <person name="Brannstrom I.O."/>
            <person name="Guillou S."/>
            <person name="Cros-Aarteil S."/>
            <person name="Calhoun S."/>
            <person name="Haridas S."/>
            <person name="Kuo A."/>
            <person name="Mondo S."/>
            <person name="Pangilinan J."/>
            <person name="Riley R."/>
            <person name="LaButti K."/>
            <person name="Andreopoulos B."/>
            <person name="Lipzen A."/>
            <person name="Chen C."/>
            <person name="Yan M."/>
            <person name="Daum C."/>
            <person name="Ng V."/>
            <person name="Clum A."/>
            <person name="Steindorff A."/>
            <person name="Ohm R.A."/>
            <person name="Martin F."/>
            <person name="Silar P."/>
            <person name="Natvig D.O."/>
            <person name="Lalanne C."/>
            <person name="Gautier V."/>
            <person name="Ament-Velasquez S.L."/>
            <person name="Kruys A."/>
            <person name="Hutchinson M.I."/>
            <person name="Powell A.J."/>
            <person name="Barry K."/>
            <person name="Miller A.N."/>
            <person name="Grigoriev I.V."/>
            <person name="Debuchy R."/>
            <person name="Gladieux P."/>
            <person name="Hiltunen Thoren M."/>
            <person name="Johannesson H."/>
        </authorList>
    </citation>
    <scope>NUCLEOTIDE SEQUENCE</scope>
    <source>
        <strain evidence="2">PSN293</strain>
    </source>
</reference>
<feature type="transmembrane region" description="Helical" evidence="1">
    <location>
        <begin position="136"/>
        <end position="156"/>
    </location>
</feature>
<keyword evidence="1" id="KW-0472">Membrane</keyword>
<accession>A0AAN7B0A5</accession>
<keyword evidence="1" id="KW-0812">Transmembrane</keyword>
<sequence length="166" mass="18178">FELVQRLLARQQVGNIELDAIPPPEQVAADQYEYSPCPPRIGPFPLHPRLFMHSFLHPKDHLGSLGLSRLPKKLHSPLGFHGDEPAGQQPEGWGIYIVEGYRWSLFRWLGLCATVISTVLSVLWCVVTGDIQGGTGVGNLCMGLLAVVLCVVLLGIRAAGPVEMYV</sequence>
<proteinExistence type="predicted"/>
<dbReference type="EMBL" id="MU858264">
    <property type="protein sequence ID" value="KAK4207981.1"/>
    <property type="molecule type" value="Genomic_DNA"/>
</dbReference>
<dbReference type="AlphaFoldDB" id="A0AAN7B0A5"/>
<protein>
    <submittedName>
        <fullName evidence="2">Uncharacterized protein</fullName>
    </submittedName>
</protein>
<gene>
    <name evidence="2" type="ORF">QBC37DRAFT_297589</name>
</gene>
<keyword evidence="3" id="KW-1185">Reference proteome</keyword>
<feature type="transmembrane region" description="Helical" evidence="1">
    <location>
        <begin position="105"/>
        <end position="124"/>
    </location>
</feature>
<evidence type="ECO:0000313" key="2">
    <source>
        <dbReference type="EMBL" id="KAK4207981.1"/>
    </source>
</evidence>
<reference evidence="2" key="2">
    <citation type="submission" date="2023-05" db="EMBL/GenBank/DDBJ databases">
        <authorList>
            <consortium name="Lawrence Berkeley National Laboratory"/>
            <person name="Steindorff A."/>
            <person name="Hensen N."/>
            <person name="Bonometti L."/>
            <person name="Westerberg I."/>
            <person name="Brannstrom I.O."/>
            <person name="Guillou S."/>
            <person name="Cros-Aarteil S."/>
            <person name="Calhoun S."/>
            <person name="Haridas S."/>
            <person name="Kuo A."/>
            <person name="Mondo S."/>
            <person name="Pangilinan J."/>
            <person name="Riley R."/>
            <person name="Labutti K."/>
            <person name="Andreopoulos B."/>
            <person name="Lipzen A."/>
            <person name="Chen C."/>
            <person name="Yanf M."/>
            <person name="Daum C."/>
            <person name="Ng V."/>
            <person name="Clum A."/>
            <person name="Ohm R."/>
            <person name="Martin F."/>
            <person name="Silar P."/>
            <person name="Natvig D."/>
            <person name="Lalanne C."/>
            <person name="Gautier V."/>
            <person name="Ament-Velasquez S.L."/>
            <person name="Kruys A."/>
            <person name="Hutchinson M.I."/>
            <person name="Powell A.J."/>
            <person name="Barry K."/>
            <person name="Miller A.N."/>
            <person name="Grigoriev I.V."/>
            <person name="Debuchy R."/>
            <person name="Gladieux P."/>
            <person name="Thoren M.H."/>
            <person name="Johannesson H."/>
        </authorList>
    </citation>
    <scope>NUCLEOTIDE SEQUENCE</scope>
    <source>
        <strain evidence="2">PSN293</strain>
    </source>
</reference>
<comment type="caution">
    <text evidence="2">The sequence shown here is derived from an EMBL/GenBank/DDBJ whole genome shotgun (WGS) entry which is preliminary data.</text>
</comment>
<feature type="non-terminal residue" evidence="2">
    <location>
        <position position="1"/>
    </location>
</feature>
<evidence type="ECO:0000256" key="1">
    <source>
        <dbReference type="SAM" id="Phobius"/>
    </source>
</evidence>
<organism evidence="2 3">
    <name type="scientific">Rhypophila decipiens</name>
    <dbReference type="NCBI Taxonomy" id="261697"/>
    <lineage>
        <taxon>Eukaryota</taxon>
        <taxon>Fungi</taxon>
        <taxon>Dikarya</taxon>
        <taxon>Ascomycota</taxon>
        <taxon>Pezizomycotina</taxon>
        <taxon>Sordariomycetes</taxon>
        <taxon>Sordariomycetidae</taxon>
        <taxon>Sordariales</taxon>
        <taxon>Naviculisporaceae</taxon>
        <taxon>Rhypophila</taxon>
    </lineage>
</organism>
<name>A0AAN7B0A5_9PEZI</name>
<evidence type="ECO:0000313" key="3">
    <source>
        <dbReference type="Proteomes" id="UP001301769"/>
    </source>
</evidence>
<dbReference type="Proteomes" id="UP001301769">
    <property type="component" value="Unassembled WGS sequence"/>
</dbReference>